<protein>
    <submittedName>
        <fullName evidence="1">Uncharacterized protein</fullName>
    </submittedName>
</protein>
<reference evidence="1" key="1">
    <citation type="journal article" date="2015" name="Nature">
        <title>Complex archaea that bridge the gap between prokaryotes and eukaryotes.</title>
        <authorList>
            <person name="Spang A."/>
            <person name="Saw J.H."/>
            <person name="Jorgensen S.L."/>
            <person name="Zaremba-Niedzwiedzka K."/>
            <person name="Martijn J."/>
            <person name="Lind A.E."/>
            <person name="van Eijk R."/>
            <person name="Schleper C."/>
            <person name="Guy L."/>
            <person name="Ettema T.J."/>
        </authorList>
    </citation>
    <scope>NUCLEOTIDE SEQUENCE</scope>
</reference>
<comment type="caution">
    <text evidence="1">The sequence shown here is derived from an EMBL/GenBank/DDBJ whole genome shotgun (WGS) entry which is preliminary data.</text>
</comment>
<organism evidence="1">
    <name type="scientific">marine sediment metagenome</name>
    <dbReference type="NCBI Taxonomy" id="412755"/>
    <lineage>
        <taxon>unclassified sequences</taxon>
        <taxon>metagenomes</taxon>
        <taxon>ecological metagenomes</taxon>
    </lineage>
</organism>
<sequence length="104" mass="11686">MLNYSILPDILQDGMKRYIEDGIPTGDFLRCCLANDFVGALGVASTRSYEYLHAVGMFLWNELPGRGYPDCPWGSYEAVERHIERMQGARVAQKKEGNDGGNRL</sequence>
<accession>A0A0F9BIB8</accession>
<proteinExistence type="predicted"/>
<dbReference type="EMBL" id="LAZR01040798">
    <property type="protein sequence ID" value="KKL13587.1"/>
    <property type="molecule type" value="Genomic_DNA"/>
</dbReference>
<evidence type="ECO:0000313" key="1">
    <source>
        <dbReference type="EMBL" id="KKL13587.1"/>
    </source>
</evidence>
<name>A0A0F9BIB8_9ZZZZ</name>
<gene>
    <name evidence="1" type="ORF">LCGC14_2524270</name>
</gene>
<dbReference type="AlphaFoldDB" id="A0A0F9BIB8"/>